<geneLocation type="chloroplast" evidence="9"/>
<comment type="function">
    <text evidence="7 8">This protein binds to 23S rRNA.</text>
</comment>
<sequence length="104" mass="11776">MIYAIVDICGSQVLVEPGKFYDVNYIPANPGDIINLNRVLFLGQLGSFKIGLPCLASISIKAKILRHVNNRKLTVFKVKPKKNYRVKKGHRQRLTRLLIESIAE</sequence>
<dbReference type="AlphaFoldDB" id="A0A1Z1MQI8"/>
<dbReference type="GO" id="GO:0019843">
    <property type="term" value="F:rRNA binding"/>
    <property type="evidence" value="ECO:0007669"/>
    <property type="project" value="UniProtKB-UniRule"/>
</dbReference>
<evidence type="ECO:0000256" key="6">
    <source>
        <dbReference type="ARBA" id="ARBA00023274"/>
    </source>
</evidence>
<evidence type="ECO:0000313" key="9">
    <source>
        <dbReference type="EMBL" id="ARW68122.1"/>
    </source>
</evidence>
<dbReference type="Pfam" id="PF00829">
    <property type="entry name" value="Ribosomal_L21p"/>
    <property type="match status" value="1"/>
</dbReference>
<dbReference type="GO" id="GO:0009507">
    <property type="term" value="C:chloroplast"/>
    <property type="evidence" value="ECO:0007669"/>
    <property type="project" value="UniProtKB-SubCell"/>
</dbReference>
<dbReference type="RefSeq" id="YP_009398825.1">
    <property type="nucleotide sequence ID" value="NC_035294.1"/>
</dbReference>
<comment type="subcellular location">
    <subcellularLocation>
        <location evidence="7">Plastid</location>
        <location evidence="7">Chloroplast</location>
    </subcellularLocation>
</comment>
<proteinExistence type="inferred from homology"/>
<evidence type="ECO:0000256" key="7">
    <source>
        <dbReference type="HAMAP-Rule" id="MF_01363"/>
    </source>
</evidence>
<reference evidence="9" key="1">
    <citation type="journal article" date="2017" name="J. Phycol.">
        <title>Analysis of chloroplast genomes and a supermatrix inform reclassification of the Rhodomelaceae (Rhodophyta).</title>
        <authorList>
            <person name="Diaz-Tapia P."/>
            <person name="Maggs C.A."/>
            <person name="West J.A."/>
            <person name="Verbruggen H."/>
        </authorList>
    </citation>
    <scope>NUCLEOTIDE SEQUENCE</scope>
    <source>
        <strain evidence="9">PD1561</strain>
    </source>
</reference>
<dbReference type="PANTHER" id="PTHR21349">
    <property type="entry name" value="50S RIBOSOMAL PROTEIN L21"/>
    <property type="match status" value="1"/>
</dbReference>
<evidence type="ECO:0000256" key="2">
    <source>
        <dbReference type="ARBA" id="ARBA00022640"/>
    </source>
</evidence>
<dbReference type="PANTHER" id="PTHR21349:SF7">
    <property type="entry name" value="LARGE RIBOSOMAL SUBUNIT PROTEIN BL21C"/>
    <property type="match status" value="1"/>
</dbReference>
<dbReference type="SUPFAM" id="SSF141091">
    <property type="entry name" value="L21p-like"/>
    <property type="match status" value="1"/>
</dbReference>
<accession>A0A1Z1MQI8</accession>
<dbReference type="PROSITE" id="PS01169">
    <property type="entry name" value="RIBOSOMAL_L21"/>
    <property type="match status" value="1"/>
</dbReference>
<keyword evidence="5 7" id="KW-0689">Ribosomal protein</keyword>
<comment type="similarity">
    <text evidence="1 7 8">Belongs to the bacterial ribosomal protein bL21 family.</text>
</comment>
<gene>
    <name evidence="7 9" type="primary">rpl21</name>
</gene>
<dbReference type="InterPro" id="IPR028909">
    <property type="entry name" value="bL21-like"/>
</dbReference>
<name>A0A1Z1MQI8_9FLOR</name>
<keyword evidence="3 7" id="KW-0699">rRNA-binding</keyword>
<protein>
    <recommendedName>
        <fullName evidence="7">Large ribosomal subunit protein bL21c</fullName>
    </recommendedName>
</protein>
<dbReference type="GeneID" id="33361460"/>
<dbReference type="GO" id="GO:0005762">
    <property type="term" value="C:mitochondrial large ribosomal subunit"/>
    <property type="evidence" value="ECO:0007669"/>
    <property type="project" value="TreeGrafter"/>
</dbReference>
<dbReference type="GO" id="GO:0003735">
    <property type="term" value="F:structural constituent of ribosome"/>
    <property type="evidence" value="ECO:0007669"/>
    <property type="project" value="InterPro"/>
</dbReference>
<evidence type="ECO:0000256" key="8">
    <source>
        <dbReference type="RuleBase" id="RU000563"/>
    </source>
</evidence>
<keyword evidence="4 7" id="KW-0694">RNA-binding</keyword>
<evidence type="ECO:0000256" key="1">
    <source>
        <dbReference type="ARBA" id="ARBA00008563"/>
    </source>
</evidence>
<organism evidence="9">
    <name type="scientific">Cliftonaea pectinata</name>
    <dbReference type="NCBI Taxonomy" id="2007206"/>
    <lineage>
        <taxon>Eukaryota</taxon>
        <taxon>Rhodophyta</taxon>
        <taxon>Florideophyceae</taxon>
        <taxon>Rhodymeniophycidae</taxon>
        <taxon>Ceramiales</taxon>
        <taxon>Rhodomelaceae</taxon>
        <taxon>Polyzonieae</taxon>
        <taxon>Cliftonaea</taxon>
    </lineage>
</organism>
<dbReference type="NCBIfam" id="TIGR00061">
    <property type="entry name" value="L21"/>
    <property type="match status" value="1"/>
</dbReference>
<evidence type="ECO:0000256" key="5">
    <source>
        <dbReference type="ARBA" id="ARBA00022980"/>
    </source>
</evidence>
<comment type="subunit">
    <text evidence="7 8">Part of the 50S ribosomal subunit.</text>
</comment>
<dbReference type="EMBL" id="MF101450">
    <property type="protein sequence ID" value="ARW68122.1"/>
    <property type="molecule type" value="Genomic_DNA"/>
</dbReference>
<evidence type="ECO:0000256" key="4">
    <source>
        <dbReference type="ARBA" id="ARBA00022884"/>
    </source>
</evidence>
<keyword evidence="9" id="KW-0150">Chloroplast</keyword>
<dbReference type="InterPro" id="IPR018258">
    <property type="entry name" value="Ribosomal_bL21_CS"/>
</dbReference>
<evidence type="ECO:0000256" key="3">
    <source>
        <dbReference type="ARBA" id="ARBA00022730"/>
    </source>
</evidence>
<dbReference type="GO" id="GO:0006412">
    <property type="term" value="P:translation"/>
    <property type="evidence" value="ECO:0007669"/>
    <property type="project" value="UniProtKB-UniRule"/>
</dbReference>
<dbReference type="InterPro" id="IPR036164">
    <property type="entry name" value="bL21-like_sf"/>
</dbReference>
<dbReference type="InterPro" id="IPR001787">
    <property type="entry name" value="Ribosomal_bL21"/>
</dbReference>
<keyword evidence="6 7" id="KW-0687">Ribonucleoprotein</keyword>
<keyword evidence="2 9" id="KW-0934">Plastid</keyword>
<dbReference type="HAMAP" id="MF_01363">
    <property type="entry name" value="Ribosomal_bL21"/>
    <property type="match status" value="1"/>
</dbReference>